<comment type="subcellular location">
    <subcellularLocation>
        <location evidence="14">Cell inner membrane</location>
        <topology evidence="14">Single-pass membrane protein</topology>
    </subcellularLocation>
    <subcellularLocation>
        <location evidence="2">Cell membrane</location>
    </subcellularLocation>
    <subcellularLocation>
        <location evidence="1">Membrane</location>
        <topology evidence="1">Single-pass membrane protein</topology>
    </subcellularLocation>
</comment>
<evidence type="ECO:0000256" key="7">
    <source>
        <dbReference type="ARBA" id="ARBA00022692"/>
    </source>
</evidence>
<evidence type="ECO:0000256" key="14">
    <source>
        <dbReference type="HAMAP-Rule" id="MF_02081"/>
    </source>
</evidence>
<evidence type="ECO:0000256" key="15">
    <source>
        <dbReference type="SAM" id="Coils"/>
    </source>
</evidence>
<dbReference type="Proteomes" id="UP000824410">
    <property type="component" value="Unassembled WGS sequence"/>
</dbReference>
<protein>
    <recommendedName>
        <fullName evidence="14">Peptidoglycan D,D-transpeptidase MrdA</fullName>
        <ecNumber evidence="14">3.4.16.4</ecNumber>
    </recommendedName>
    <alternativeName>
        <fullName evidence="14">Penicillin-binding protein 2</fullName>
        <shortName evidence="14">PBP-2</shortName>
    </alternativeName>
</protein>
<evidence type="ECO:0000256" key="6">
    <source>
        <dbReference type="ARBA" id="ARBA00022670"/>
    </source>
</evidence>
<keyword evidence="7 14" id="KW-0812">Transmembrane</keyword>
<dbReference type="GO" id="GO:0071972">
    <property type="term" value="F:peptidoglycan L,D-transpeptidase activity"/>
    <property type="evidence" value="ECO:0007669"/>
    <property type="project" value="TreeGrafter"/>
</dbReference>
<evidence type="ECO:0000256" key="5">
    <source>
        <dbReference type="ARBA" id="ARBA00022645"/>
    </source>
</evidence>
<gene>
    <name evidence="14" type="primary">mrdA</name>
    <name evidence="18" type="ORF">EX242_01820</name>
</gene>
<feature type="transmembrane region" description="Helical" evidence="14">
    <location>
        <begin position="21"/>
        <end position="41"/>
    </location>
</feature>
<dbReference type="SUPFAM" id="SSF56519">
    <property type="entry name" value="Penicillin binding protein dimerisation domain"/>
    <property type="match status" value="1"/>
</dbReference>
<evidence type="ECO:0000256" key="12">
    <source>
        <dbReference type="ARBA" id="ARBA00023136"/>
    </source>
</evidence>
<keyword evidence="9 14" id="KW-0133">Cell shape</keyword>
<dbReference type="GO" id="GO:0009002">
    <property type="term" value="F:serine-type D-Ala-D-Ala carboxypeptidase activity"/>
    <property type="evidence" value="ECO:0007669"/>
    <property type="project" value="UniProtKB-UniRule"/>
</dbReference>
<dbReference type="InterPro" id="IPR005311">
    <property type="entry name" value="PBP_dimer"/>
</dbReference>
<evidence type="ECO:0000313" key="18">
    <source>
        <dbReference type="EMBL" id="MBX6979008.1"/>
    </source>
</evidence>
<dbReference type="PANTHER" id="PTHR30627">
    <property type="entry name" value="PEPTIDOGLYCAN D,D-TRANSPEPTIDASE"/>
    <property type="match status" value="1"/>
</dbReference>
<dbReference type="AlphaFoldDB" id="A0A1J0E4A9"/>
<keyword evidence="10 14" id="KW-0573">Peptidoglycan synthesis</keyword>
<evidence type="ECO:0000256" key="11">
    <source>
        <dbReference type="ARBA" id="ARBA00022989"/>
    </source>
</evidence>
<feature type="coiled-coil region" evidence="15">
    <location>
        <begin position="96"/>
        <end position="123"/>
    </location>
</feature>
<evidence type="ECO:0000256" key="2">
    <source>
        <dbReference type="ARBA" id="ARBA00004236"/>
    </source>
</evidence>
<dbReference type="InterPro" id="IPR036138">
    <property type="entry name" value="PBP_dimer_sf"/>
</dbReference>
<dbReference type="InterPro" id="IPR001460">
    <property type="entry name" value="PCN-bd_Tpept"/>
</dbReference>
<evidence type="ECO:0000256" key="10">
    <source>
        <dbReference type="ARBA" id="ARBA00022984"/>
    </source>
</evidence>
<dbReference type="FunFam" id="3.90.1310.10:FF:000001">
    <property type="entry name" value="Peptidoglycan D,D-transpeptidase MrdA"/>
    <property type="match status" value="1"/>
</dbReference>
<dbReference type="KEGG" id="prg:RB151_010570"/>
<sequence>MKTQRTPFRDHTAESVLFIRRALIAFGVIVILTSILVTNLYHLQIVRHEDYQTRSNDNRIKLVPIAPSRGIIYDRQGTQLALNSTFYQLEIVPEKVDNLQETLDKLRDIVDLTDEDIANFEKERKRSRRFTSIALKTQLNEVQVARFAVNQYHFPGLEVKSYQRRSYPYGSALTHVIGYVAKINDKDIERLDKDGLLPNYAASHDIGKLGIERYYESVLHGKTGYEEVEVNSRGRVIRQLHEQPPQAGRDIYLTIDLELQIYIEKLLTTSRAAVVVTDPRNGEILALVSNPSYDSNLFVNGISNKDYQALLNNPDRPLINRTTQGLYPPASTVKPFISVAALSEKVITPNTTIFDPGWWQLPGSEKRYRDWKRWGHGKLNVMKSIIESADTFFYQVAYDMGIDRLSVWMTRFGFGEYTGIDLAEERSGIMPTREWKQKRYKKPWYQGDTIPVGIGQGYWTATPIQMSKALMTLINDGQVKTPHLLYGTKLGNAMVPYEDKETTQIGDIHSGYWELAKQGMYGVANAPNGTGRRSFIGTPYKAAAKSGTAQVFSYETYNASKLAEHLRDHKLMIAYAPYDKPTIAVTIILENGGAGPSVGDIVRQIFDHVLLGDNRTEIATSPTSAGEDR</sequence>
<dbReference type="InterPro" id="IPR050515">
    <property type="entry name" value="Beta-lactam/transpept"/>
</dbReference>
<evidence type="ECO:0000256" key="9">
    <source>
        <dbReference type="ARBA" id="ARBA00022960"/>
    </source>
</evidence>
<feature type="active site" description="Acyl-ester intermediate" evidence="14">
    <location>
        <position position="331"/>
    </location>
</feature>
<feature type="domain" description="Penicillin-binding protein transpeptidase" evidence="16">
    <location>
        <begin position="273"/>
        <end position="606"/>
    </location>
</feature>
<dbReference type="Pfam" id="PF00905">
    <property type="entry name" value="Transpeptidase"/>
    <property type="match status" value="1"/>
</dbReference>
<dbReference type="EMBL" id="SHDO01000003">
    <property type="protein sequence ID" value="MBX6979008.1"/>
    <property type="molecule type" value="Genomic_DNA"/>
</dbReference>
<dbReference type="Gene3D" id="3.90.1310.10">
    <property type="entry name" value="Penicillin-binding protein 2a (Domain 2)"/>
    <property type="match status" value="1"/>
</dbReference>
<evidence type="ECO:0000256" key="3">
    <source>
        <dbReference type="ARBA" id="ARBA00022475"/>
    </source>
</evidence>
<evidence type="ECO:0000256" key="13">
    <source>
        <dbReference type="ARBA" id="ARBA00023316"/>
    </source>
</evidence>
<dbReference type="EC" id="3.4.16.4" evidence="14"/>
<dbReference type="RefSeq" id="WP_042848372.1">
    <property type="nucleotide sequence ID" value="NZ_ABEXNG020000017.1"/>
</dbReference>
<evidence type="ECO:0000313" key="19">
    <source>
        <dbReference type="Proteomes" id="UP000824410"/>
    </source>
</evidence>
<dbReference type="GO" id="GO:0008360">
    <property type="term" value="P:regulation of cell shape"/>
    <property type="evidence" value="ECO:0007669"/>
    <property type="project" value="UniProtKB-KW"/>
</dbReference>
<feature type="domain" description="Penicillin-binding protein dimerisation" evidence="17">
    <location>
        <begin position="65"/>
        <end position="240"/>
    </location>
</feature>
<dbReference type="GO" id="GO:0008658">
    <property type="term" value="F:penicillin binding"/>
    <property type="evidence" value="ECO:0007669"/>
    <property type="project" value="UniProtKB-UniRule"/>
</dbReference>
<keyword evidence="5 14" id="KW-0121">Carboxypeptidase</keyword>
<comment type="similarity">
    <text evidence="14">Belongs to the transpeptidase family. MrdA subfamily.</text>
</comment>
<dbReference type="Gene3D" id="3.40.710.10">
    <property type="entry name" value="DD-peptidase/beta-lactamase superfamily"/>
    <property type="match status" value="1"/>
</dbReference>
<dbReference type="GO" id="GO:0009252">
    <property type="term" value="P:peptidoglycan biosynthetic process"/>
    <property type="evidence" value="ECO:0007669"/>
    <property type="project" value="UniProtKB-UniRule"/>
</dbReference>
<dbReference type="SUPFAM" id="SSF56601">
    <property type="entry name" value="beta-lactamase/transpeptidase-like"/>
    <property type="match status" value="1"/>
</dbReference>
<evidence type="ECO:0000259" key="16">
    <source>
        <dbReference type="Pfam" id="PF00905"/>
    </source>
</evidence>
<keyword evidence="15" id="KW-0175">Coiled coil</keyword>
<comment type="catalytic activity">
    <reaction evidence="14">
        <text>Preferential cleavage: (Ac)2-L-Lys-D-Ala-|-D-Ala. Also transpeptidation of peptidyl-alanyl moieties that are N-acyl substituents of D-alanine.</text>
        <dbReference type="EC" id="3.4.16.4"/>
    </reaction>
</comment>
<dbReference type="PANTHER" id="PTHR30627:SF2">
    <property type="entry name" value="PEPTIDOGLYCAN D,D-TRANSPEPTIDASE MRDA"/>
    <property type="match status" value="1"/>
</dbReference>
<keyword evidence="3 14" id="KW-1003">Cell membrane</keyword>
<dbReference type="GO" id="GO:0006508">
    <property type="term" value="P:proteolysis"/>
    <property type="evidence" value="ECO:0007669"/>
    <property type="project" value="UniProtKB-KW"/>
</dbReference>
<dbReference type="Gene3D" id="3.30.1390.30">
    <property type="entry name" value="Penicillin-binding protein 2a, domain 3"/>
    <property type="match status" value="1"/>
</dbReference>
<proteinExistence type="inferred from homology"/>
<keyword evidence="11 14" id="KW-1133">Transmembrane helix</keyword>
<dbReference type="HAMAP" id="MF_02081">
    <property type="entry name" value="MrdA_transpept"/>
    <property type="match status" value="1"/>
</dbReference>
<dbReference type="GO" id="GO:0071555">
    <property type="term" value="P:cell wall organization"/>
    <property type="evidence" value="ECO:0007669"/>
    <property type="project" value="UniProtKB-KW"/>
</dbReference>
<name>A0A1J0E4A9_PRORE</name>
<dbReference type="NCBIfam" id="NF008061">
    <property type="entry name" value="PRK10795.1"/>
    <property type="match status" value="1"/>
</dbReference>
<reference evidence="18" key="1">
    <citation type="submission" date="2019-02" db="EMBL/GenBank/DDBJ databases">
        <title>Genomic characterization of isolates from hospital effluents in KZN, South Africa.</title>
        <authorList>
            <person name="Ntshobeni N."/>
            <person name="Allam M."/>
            <person name="Ismail A."/>
            <person name="Amoako D."/>
            <person name="Essack S."/>
            <person name="Chenia H."/>
        </authorList>
    </citation>
    <scope>NUCLEOTIDE SEQUENCE</scope>
    <source>
        <strain evidence="18">AFE97_S1</strain>
    </source>
</reference>
<keyword evidence="12 14" id="KW-0472">Membrane</keyword>
<comment type="pathway">
    <text evidence="14">Cell wall biogenesis; peptidoglycan biosynthesis.</text>
</comment>
<keyword evidence="4 14" id="KW-0997">Cell inner membrane</keyword>
<keyword evidence="6 14" id="KW-0645">Protease</keyword>
<comment type="caution">
    <text evidence="14">Lacks conserved residue(s) required for the propagation of feature annotation.</text>
</comment>
<organism evidence="18 19">
    <name type="scientific">Providencia rettgeri</name>
    <dbReference type="NCBI Taxonomy" id="587"/>
    <lineage>
        <taxon>Bacteria</taxon>
        <taxon>Pseudomonadati</taxon>
        <taxon>Pseudomonadota</taxon>
        <taxon>Gammaproteobacteria</taxon>
        <taxon>Enterobacterales</taxon>
        <taxon>Morganellaceae</taxon>
        <taxon>Providencia</taxon>
    </lineage>
</organism>
<keyword evidence="8 14" id="KW-0378">Hydrolase</keyword>
<dbReference type="Pfam" id="PF03717">
    <property type="entry name" value="PBP_dimer"/>
    <property type="match status" value="1"/>
</dbReference>
<dbReference type="InterPro" id="IPR012338">
    <property type="entry name" value="Beta-lactam/transpept-like"/>
</dbReference>
<comment type="function">
    <text evidence="14">Catalyzes cross-linking of the peptidoglycan cell wall.</text>
</comment>
<keyword evidence="13 14" id="KW-0961">Cell wall biogenesis/degradation</keyword>
<accession>A0A1J0E4A9</accession>
<evidence type="ECO:0000259" key="17">
    <source>
        <dbReference type="Pfam" id="PF03717"/>
    </source>
</evidence>
<comment type="caution">
    <text evidence="18">The sequence shown here is derived from an EMBL/GenBank/DDBJ whole genome shotgun (WGS) entry which is preliminary data.</text>
</comment>
<dbReference type="InterPro" id="IPR017790">
    <property type="entry name" value="Penicillin-binding_protein_2"/>
</dbReference>
<evidence type="ECO:0000256" key="4">
    <source>
        <dbReference type="ARBA" id="ARBA00022519"/>
    </source>
</evidence>
<evidence type="ECO:0000256" key="1">
    <source>
        <dbReference type="ARBA" id="ARBA00004167"/>
    </source>
</evidence>
<dbReference type="GO" id="GO:0005886">
    <property type="term" value="C:plasma membrane"/>
    <property type="evidence" value="ECO:0007669"/>
    <property type="project" value="UniProtKB-SubCell"/>
</dbReference>
<dbReference type="NCBIfam" id="TIGR03423">
    <property type="entry name" value="pbp2_mrdA"/>
    <property type="match status" value="1"/>
</dbReference>
<dbReference type="FunFam" id="3.40.710.10:FF:000004">
    <property type="entry name" value="Peptidoglycan D,D-transpeptidase MrdA"/>
    <property type="match status" value="1"/>
</dbReference>
<evidence type="ECO:0000256" key="8">
    <source>
        <dbReference type="ARBA" id="ARBA00022801"/>
    </source>
</evidence>
<dbReference type="FunFam" id="3.30.1390.30:FF:000001">
    <property type="entry name" value="Peptidoglycan D,D-transpeptidase MrdA"/>
    <property type="match status" value="1"/>
</dbReference>
<dbReference type="OrthoDB" id="9766847at2"/>